<sequence>MAEKALVGAGCFWGVEAAFRNLDGVIEATSGYAGGWKKNPSYEDVCSGSTGHAETVLVEFDPKRVSFQKILDLFWALHDPTQLNRQGPDVGHQYRSVIFYFSPEQKRIAKESKAALNKSGRFSKPIVTEILPAGDFWKAEEYHQRYLEKNKHAVC</sequence>
<evidence type="ECO:0000259" key="3">
    <source>
        <dbReference type="Pfam" id="PF01625"/>
    </source>
</evidence>
<evidence type="ECO:0000256" key="2">
    <source>
        <dbReference type="HAMAP-Rule" id="MF_01401"/>
    </source>
</evidence>
<evidence type="ECO:0000256" key="1">
    <source>
        <dbReference type="ARBA" id="ARBA00023002"/>
    </source>
</evidence>
<comment type="caution">
    <text evidence="4">The sequence shown here is derived from an EMBL/GenBank/DDBJ whole genome shotgun (WGS) entry which is preliminary data.</text>
</comment>
<dbReference type="AlphaFoldDB" id="A0A8T4L4I6"/>
<dbReference type="InterPro" id="IPR002569">
    <property type="entry name" value="Met_Sox_Rdtase_MsrA_dom"/>
</dbReference>
<reference evidence="4" key="1">
    <citation type="submission" date="2021-03" db="EMBL/GenBank/DDBJ databases">
        <authorList>
            <person name="Jaffe A."/>
        </authorList>
    </citation>
    <scope>NUCLEOTIDE SEQUENCE</scope>
    <source>
        <strain evidence="4">RIFCSPLOWO2_01_FULL_AR10_48_17</strain>
    </source>
</reference>
<dbReference type="EC" id="1.8.4.11" evidence="2"/>
<dbReference type="NCBIfam" id="TIGR00401">
    <property type="entry name" value="msrA"/>
    <property type="match status" value="1"/>
</dbReference>
<comment type="catalytic activity">
    <reaction evidence="2">
        <text>[thioredoxin]-disulfide + L-methionine + H2O = L-methionine (S)-S-oxide + [thioredoxin]-dithiol</text>
        <dbReference type="Rhea" id="RHEA:19993"/>
        <dbReference type="Rhea" id="RHEA-COMP:10698"/>
        <dbReference type="Rhea" id="RHEA-COMP:10700"/>
        <dbReference type="ChEBI" id="CHEBI:15377"/>
        <dbReference type="ChEBI" id="CHEBI:29950"/>
        <dbReference type="ChEBI" id="CHEBI:50058"/>
        <dbReference type="ChEBI" id="CHEBI:57844"/>
        <dbReference type="ChEBI" id="CHEBI:58772"/>
        <dbReference type="EC" id="1.8.4.11"/>
    </reaction>
</comment>
<protein>
    <recommendedName>
        <fullName evidence="2">Peptide methionine sulfoxide reductase MsrA</fullName>
        <shortName evidence="2">Protein-methionine-S-oxide reductase</shortName>
        <ecNumber evidence="2">1.8.4.11</ecNumber>
    </recommendedName>
    <alternativeName>
        <fullName evidence="2">Peptide-methionine (S)-S-oxide reductase</fullName>
        <shortName evidence="2">Peptide Met(O) reductase</shortName>
    </alternativeName>
</protein>
<feature type="active site" evidence="2">
    <location>
        <position position="11"/>
    </location>
</feature>
<dbReference type="HAMAP" id="MF_01401">
    <property type="entry name" value="MsrA"/>
    <property type="match status" value="1"/>
</dbReference>
<organism evidence="4 5">
    <name type="scientific">Candidatus Iainarchaeum sp</name>
    <dbReference type="NCBI Taxonomy" id="3101447"/>
    <lineage>
        <taxon>Archaea</taxon>
        <taxon>Candidatus Iainarchaeota</taxon>
        <taxon>Candidatus Iainarchaeia</taxon>
        <taxon>Candidatus Iainarchaeales</taxon>
        <taxon>Candidatus Iainarchaeaceae</taxon>
        <taxon>Candidatus Iainarchaeum</taxon>
    </lineage>
</organism>
<keyword evidence="1 2" id="KW-0560">Oxidoreductase</keyword>
<dbReference type="InterPro" id="IPR036509">
    <property type="entry name" value="Met_Sox_Rdtase_MsrA_sf"/>
</dbReference>
<comment type="catalytic activity">
    <reaction evidence="2">
        <text>L-methionyl-[protein] + [thioredoxin]-disulfide + H2O = L-methionyl-(S)-S-oxide-[protein] + [thioredoxin]-dithiol</text>
        <dbReference type="Rhea" id="RHEA:14217"/>
        <dbReference type="Rhea" id="RHEA-COMP:10698"/>
        <dbReference type="Rhea" id="RHEA-COMP:10700"/>
        <dbReference type="Rhea" id="RHEA-COMP:12313"/>
        <dbReference type="Rhea" id="RHEA-COMP:12315"/>
        <dbReference type="ChEBI" id="CHEBI:15377"/>
        <dbReference type="ChEBI" id="CHEBI:16044"/>
        <dbReference type="ChEBI" id="CHEBI:29950"/>
        <dbReference type="ChEBI" id="CHEBI:44120"/>
        <dbReference type="ChEBI" id="CHEBI:50058"/>
        <dbReference type="EC" id="1.8.4.11"/>
    </reaction>
</comment>
<dbReference type="Pfam" id="PF01625">
    <property type="entry name" value="PMSR"/>
    <property type="match status" value="1"/>
</dbReference>
<dbReference type="PANTHER" id="PTHR43774:SF1">
    <property type="entry name" value="PEPTIDE METHIONINE SULFOXIDE REDUCTASE MSRA 2"/>
    <property type="match status" value="1"/>
</dbReference>
<accession>A0A8T4L4I6</accession>
<proteinExistence type="inferred from homology"/>
<gene>
    <name evidence="2 4" type="primary">msrA</name>
    <name evidence="4" type="ORF">J4215_04070</name>
</gene>
<reference evidence="4" key="2">
    <citation type="submission" date="2021-05" db="EMBL/GenBank/DDBJ databases">
        <title>Protein family content uncovers lineage relationships and bacterial pathway maintenance mechanisms in DPANN archaea.</title>
        <authorList>
            <person name="Castelle C.J."/>
            <person name="Meheust R."/>
            <person name="Jaffe A.L."/>
            <person name="Seitz K."/>
            <person name="Gong X."/>
            <person name="Baker B.J."/>
            <person name="Banfield J.F."/>
        </authorList>
    </citation>
    <scope>NUCLEOTIDE SEQUENCE</scope>
    <source>
        <strain evidence="4">RIFCSPLOWO2_01_FULL_AR10_48_17</strain>
    </source>
</reference>
<evidence type="ECO:0000313" key="5">
    <source>
        <dbReference type="Proteomes" id="UP000675968"/>
    </source>
</evidence>
<comment type="function">
    <text evidence="2">Has an important function as a repair enzyme for proteins that have been inactivated by oxidation. Catalyzes the reversible oxidation-reduction of methionine sulfoxide in proteins to methionine.</text>
</comment>
<dbReference type="GO" id="GO:0008113">
    <property type="term" value="F:peptide-methionine (S)-S-oxide reductase activity"/>
    <property type="evidence" value="ECO:0007669"/>
    <property type="project" value="UniProtKB-UniRule"/>
</dbReference>
<evidence type="ECO:0000313" key="4">
    <source>
        <dbReference type="EMBL" id="MBS3061731.1"/>
    </source>
</evidence>
<dbReference type="EMBL" id="JAGVWC010000010">
    <property type="protein sequence ID" value="MBS3061731.1"/>
    <property type="molecule type" value="Genomic_DNA"/>
</dbReference>
<dbReference type="PANTHER" id="PTHR43774">
    <property type="entry name" value="PEPTIDE METHIONINE SULFOXIDE REDUCTASE"/>
    <property type="match status" value="1"/>
</dbReference>
<feature type="domain" description="Peptide methionine sulphoxide reductase MsrA" evidence="3">
    <location>
        <begin position="4"/>
        <end position="155"/>
    </location>
</feature>
<dbReference type="Gene3D" id="3.30.1060.10">
    <property type="entry name" value="Peptide methionine sulphoxide reductase MsrA"/>
    <property type="match status" value="1"/>
</dbReference>
<dbReference type="Proteomes" id="UP000675968">
    <property type="component" value="Unassembled WGS sequence"/>
</dbReference>
<name>A0A8T4L4I6_9ARCH</name>
<comment type="similarity">
    <text evidence="2">Belongs to the MsrA Met sulfoxide reductase family.</text>
</comment>
<dbReference type="SUPFAM" id="SSF55068">
    <property type="entry name" value="Peptide methionine sulfoxide reductase"/>
    <property type="match status" value="1"/>
</dbReference>